<keyword evidence="3" id="KW-0472">Membrane</keyword>
<gene>
    <name evidence="5" type="ORF">HS088_TW02G00739</name>
</gene>
<dbReference type="Pfam" id="PF00036">
    <property type="entry name" value="EF-hand_1"/>
    <property type="match status" value="1"/>
</dbReference>
<evidence type="ECO:0000259" key="4">
    <source>
        <dbReference type="PROSITE" id="PS50222"/>
    </source>
</evidence>
<dbReference type="SMART" id="SM00054">
    <property type="entry name" value="EFh"/>
    <property type="match status" value="1"/>
</dbReference>
<dbReference type="EMBL" id="JAAARO010000002">
    <property type="protein sequence ID" value="KAF5751722.1"/>
    <property type="molecule type" value="Genomic_DNA"/>
</dbReference>
<comment type="caution">
    <text evidence="5">The sequence shown here is derived from an EMBL/GenBank/DDBJ whole genome shotgun (WGS) entry which is preliminary data.</text>
</comment>
<dbReference type="InterPro" id="IPR018247">
    <property type="entry name" value="EF_Hand_1_Ca_BS"/>
</dbReference>
<keyword evidence="3" id="KW-1133">Transmembrane helix</keyword>
<dbReference type="InterPro" id="IPR002048">
    <property type="entry name" value="EF_hand_dom"/>
</dbReference>
<protein>
    <submittedName>
        <fullName evidence="5">Calcium-binding EF-hand family protein</fullName>
    </submittedName>
</protein>
<dbReference type="SUPFAM" id="SSF47473">
    <property type="entry name" value="EF-hand"/>
    <property type="match status" value="1"/>
</dbReference>
<dbReference type="PROSITE" id="PS00018">
    <property type="entry name" value="EF_HAND_1"/>
    <property type="match status" value="1"/>
</dbReference>
<sequence length="160" mass="17605">MASSGKSSSHNSYAPSAPAIPDSYAPEDYHYPQQHDASPPSTSLYGQQQPRPHPVPSNVYGGYSSFPPGTHPDVIRSFQSVDRDGSGYIDEKELQQALSSQYQRFSLRTIRLLIFLFKNPVILFGLGLGSLRHFGVVLVNGGPYFRDSTKTGVGKLICWN</sequence>
<dbReference type="InterPro" id="IPR044590">
    <property type="entry name" value="CML48/49/50"/>
</dbReference>
<evidence type="ECO:0000256" key="2">
    <source>
        <dbReference type="SAM" id="MobiDB-lite"/>
    </source>
</evidence>
<dbReference type="PANTHER" id="PTHR46824">
    <property type="entry name" value="CALCIUM-BINDING PROTEIN CML48-RELATED"/>
    <property type="match status" value="1"/>
</dbReference>
<dbReference type="Proteomes" id="UP000593562">
    <property type="component" value="Unassembled WGS sequence"/>
</dbReference>
<dbReference type="GO" id="GO:0005509">
    <property type="term" value="F:calcium ion binding"/>
    <property type="evidence" value="ECO:0007669"/>
    <property type="project" value="InterPro"/>
</dbReference>
<keyword evidence="1" id="KW-0106">Calcium</keyword>
<dbReference type="InParanoid" id="A0A7J7DZ92"/>
<proteinExistence type="predicted"/>
<evidence type="ECO:0000256" key="1">
    <source>
        <dbReference type="ARBA" id="ARBA00022837"/>
    </source>
</evidence>
<evidence type="ECO:0000313" key="5">
    <source>
        <dbReference type="EMBL" id="KAF5751722.1"/>
    </source>
</evidence>
<reference evidence="5 6" key="1">
    <citation type="journal article" date="2020" name="Nat. Commun.">
        <title>Genome of Tripterygium wilfordii and identification of cytochrome P450 involved in triptolide biosynthesis.</title>
        <authorList>
            <person name="Tu L."/>
            <person name="Su P."/>
            <person name="Zhang Z."/>
            <person name="Gao L."/>
            <person name="Wang J."/>
            <person name="Hu T."/>
            <person name="Zhou J."/>
            <person name="Zhang Y."/>
            <person name="Zhao Y."/>
            <person name="Liu Y."/>
            <person name="Song Y."/>
            <person name="Tong Y."/>
            <person name="Lu Y."/>
            <person name="Yang J."/>
            <person name="Xu C."/>
            <person name="Jia M."/>
            <person name="Peters R.J."/>
            <person name="Huang L."/>
            <person name="Gao W."/>
        </authorList>
    </citation>
    <scope>NUCLEOTIDE SEQUENCE [LARGE SCALE GENOMIC DNA]</scope>
    <source>
        <strain evidence="6">cv. XIE 37</strain>
        <tissue evidence="5">Leaf</tissue>
    </source>
</reference>
<feature type="domain" description="EF-hand" evidence="4">
    <location>
        <begin position="69"/>
        <end position="104"/>
    </location>
</feature>
<dbReference type="Gene3D" id="1.10.238.10">
    <property type="entry name" value="EF-hand"/>
    <property type="match status" value="1"/>
</dbReference>
<evidence type="ECO:0000256" key="3">
    <source>
        <dbReference type="SAM" id="Phobius"/>
    </source>
</evidence>
<accession>A0A7J7DZ92</accession>
<dbReference type="PROSITE" id="PS50222">
    <property type="entry name" value="EF_HAND_2"/>
    <property type="match status" value="1"/>
</dbReference>
<feature type="region of interest" description="Disordered" evidence="2">
    <location>
        <begin position="1"/>
        <end position="76"/>
    </location>
</feature>
<dbReference type="InterPro" id="IPR011992">
    <property type="entry name" value="EF-hand-dom_pair"/>
</dbReference>
<evidence type="ECO:0000313" key="6">
    <source>
        <dbReference type="Proteomes" id="UP000593562"/>
    </source>
</evidence>
<feature type="compositionally biased region" description="Polar residues" evidence="2">
    <location>
        <begin position="1"/>
        <end position="14"/>
    </location>
</feature>
<dbReference type="PANTHER" id="PTHR46824:SF2">
    <property type="entry name" value="CALCIUM-BINDING PROTEIN CML48-RELATED"/>
    <property type="match status" value="1"/>
</dbReference>
<keyword evidence="6" id="KW-1185">Reference proteome</keyword>
<organism evidence="5 6">
    <name type="scientific">Tripterygium wilfordii</name>
    <name type="common">Thunder God vine</name>
    <dbReference type="NCBI Taxonomy" id="458696"/>
    <lineage>
        <taxon>Eukaryota</taxon>
        <taxon>Viridiplantae</taxon>
        <taxon>Streptophyta</taxon>
        <taxon>Embryophyta</taxon>
        <taxon>Tracheophyta</taxon>
        <taxon>Spermatophyta</taxon>
        <taxon>Magnoliopsida</taxon>
        <taxon>eudicotyledons</taxon>
        <taxon>Gunneridae</taxon>
        <taxon>Pentapetalae</taxon>
        <taxon>rosids</taxon>
        <taxon>fabids</taxon>
        <taxon>Celastrales</taxon>
        <taxon>Celastraceae</taxon>
        <taxon>Tripterygium</taxon>
    </lineage>
</organism>
<name>A0A7J7DZ92_TRIWF</name>
<keyword evidence="3" id="KW-0812">Transmembrane</keyword>
<feature type="compositionally biased region" description="Polar residues" evidence="2">
    <location>
        <begin position="35"/>
        <end position="50"/>
    </location>
</feature>
<feature type="transmembrane region" description="Helical" evidence="3">
    <location>
        <begin position="112"/>
        <end position="131"/>
    </location>
</feature>
<dbReference type="AlphaFoldDB" id="A0A7J7DZ92"/>